<protein>
    <submittedName>
        <fullName evidence="1">Uncharacterized protein</fullName>
    </submittedName>
</protein>
<dbReference type="EMBL" id="JAJTWU010000008">
    <property type="protein sequence ID" value="MCE4556547.1"/>
    <property type="molecule type" value="Genomic_DNA"/>
</dbReference>
<evidence type="ECO:0000313" key="1">
    <source>
        <dbReference type="EMBL" id="MCE4556547.1"/>
    </source>
</evidence>
<evidence type="ECO:0000313" key="2">
    <source>
        <dbReference type="Proteomes" id="UP001200741"/>
    </source>
</evidence>
<gene>
    <name evidence="1" type="ORF">LXT13_19300</name>
</gene>
<proteinExistence type="predicted"/>
<dbReference type="Proteomes" id="UP001200741">
    <property type="component" value="Unassembled WGS sequence"/>
</dbReference>
<sequence length="69" mass="7598">MGIIEQRAMLEGELDRRAADLVARAAEEAQHDVPAGDRVEDEIRIAGIALLKPGRRIALVQPPIPMQRC</sequence>
<organism evidence="1 2">
    <name type="scientific">Pelomonas cellulosilytica</name>
    <dbReference type="NCBI Taxonomy" id="2906762"/>
    <lineage>
        <taxon>Bacteria</taxon>
        <taxon>Pseudomonadati</taxon>
        <taxon>Pseudomonadota</taxon>
        <taxon>Betaproteobacteria</taxon>
        <taxon>Burkholderiales</taxon>
        <taxon>Sphaerotilaceae</taxon>
        <taxon>Roseateles</taxon>
    </lineage>
</organism>
<accession>A0ABS8XV60</accession>
<name>A0ABS8XV60_9BURK</name>
<reference evidence="1 2" key="1">
    <citation type="submission" date="2021-12" db="EMBL/GenBank/DDBJ databases">
        <title>Genome seq of P8.</title>
        <authorList>
            <person name="Seo T."/>
        </authorList>
    </citation>
    <scope>NUCLEOTIDE SEQUENCE [LARGE SCALE GENOMIC DNA]</scope>
    <source>
        <strain evidence="1 2">P8</strain>
    </source>
</reference>
<comment type="caution">
    <text evidence="1">The sequence shown here is derived from an EMBL/GenBank/DDBJ whole genome shotgun (WGS) entry which is preliminary data.</text>
</comment>
<dbReference type="RefSeq" id="WP_233373595.1">
    <property type="nucleotide sequence ID" value="NZ_JAJTWU010000008.1"/>
</dbReference>
<keyword evidence="2" id="KW-1185">Reference proteome</keyword>